<evidence type="ECO:0000256" key="2">
    <source>
        <dbReference type="ARBA" id="ARBA00022771"/>
    </source>
</evidence>
<evidence type="ECO:0000259" key="6">
    <source>
        <dbReference type="PROSITE" id="PS50089"/>
    </source>
</evidence>
<dbReference type="SUPFAM" id="SSF57850">
    <property type="entry name" value="RING/U-box"/>
    <property type="match status" value="1"/>
</dbReference>
<dbReference type="InterPro" id="IPR022143">
    <property type="entry name" value="DUF3675"/>
</dbReference>
<proteinExistence type="predicted"/>
<keyword evidence="3" id="KW-0862">Zinc</keyword>
<dbReference type="Proteomes" id="UP000197138">
    <property type="component" value="Unassembled WGS sequence"/>
</dbReference>
<dbReference type="PANTHER" id="PTHR23012:SF174">
    <property type="entry name" value="OS01G0121200 PROTEIN"/>
    <property type="match status" value="1"/>
</dbReference>
<feature type="domain" description="RING-type" evidence="6">
    <location>
        <begin position="63"/>
        <end position="109"/>
    </location>
</feature>
<evidence type="ECO:0000256" key="4">
    <source>
        <dbReference type="PROSITE-ProRule" id="PRU00175"/>
    </source>
</evidence>
<dbReference type="GO" id="GO:0016567">
    <property type="term" value="P:protein ubiquitination"/>
    <property type="evidence" value="ECO:0007669"/>
    <property type="project" value="TreeGrafter"/>
</dbReference>
<dbReference type="SMART" id="SM00744">
    <property type="entry name" value="RINGv"/>
    <property type="match status" value="1"/>
</dbReference>
<feature type="transmembrane region" description="Helical" evidence="5">
    <location>
        <begin position="217"/>
        <end position="243"/>
    </location>
</feature>
<dbReference type="GO" id="GO:0004842">
    <property type="term" value="F:ubiquitin-protein transferase activity"/>
    <property type="evidence" value="ECO:0007669"/>
    <property type="project" value="TreeGrafter"/>
</dbReference>
<feature type="transmembrane region" description="Helical" evidence="5">
    <location>
        <begin position="182"/>
        <end position="205"/>
    </location>
</feature>
<evidence type="ECO:0000256" key="3">
    <source>
        <dbReference type="ARBA" id="ARBA00022833"/>
    </source>
</evidence>
<dbReference type="InterPro" id="IPR033275">
    <property type="entry name" value="MARCH-like"/>
</dbReference>
<evidence type="ECO:0000256" key="1">
    <source>
        <dbReference type="ARBA" id="ARBA00022723"/>
    </source>
</evidence>
<dbReference type="GO" id="GO:0008270">
    <property type="term" value="F:zinc ion binding"/>
    <property type="evidence" value="ECO:0007669"/>
    <property type="project" value="UniProtKB-KW"/>
</dbReference>
<accession>A0A218XKL6</accession>
<comment type="caution">
    <text evidence="8">The sequence shown here is derived from an EMBL/GenBank/DDBJ whole genome shotgun (WGS) entry which is preliminary data.</text>
</comment>
<evidence type="ECO:0000256" key="5">
    <source>
        <dbReference type="SAM" id="Phobius"/>
    </source>
</evidence>
<sequence length="367" mass="41886">MGDHFVLPMNRLITDSTIEAALQSENRMQQAADSASTPNALPAISPVNVDIDLCSSPGKLVQCRICHEEDEDSNMEMPCTCRGSLKYAHRKCVQRWCTEKGDTTCEICRQQFRPNYVAPPPLLHYGGISMNGTFFRGNWEIPRRDLNNMRFIAMVAADNEFSDTDFEDFSAPSPRGLICCRIIAIIVIFHFSLSLGLFMVLLILRHTLPILISVGDYSLTLFALLMLRTVGILLPIFVMVRVYSTIQRRRRQQVSLVFRPCLRRRLCHPMKVKAQSFREEESSRNTVDANMSLLRKRIDEVRMKERLERCCRSELGWNYAAEYNPKLRRDKAATELFELVSLSFGTIAFTLISCTAFLCLASLLAHL</sequence>
<reference evidence="9" key="1">
    <citation type="journal article" date="2017" name="Plant J.">
        <title>The pomegranate (Punica granatum L.) genome and the genomics of punicalagin biosynthesis.</title>
        <authorList>
            <person name="Qin G."/>
            <person name="Xu C."/>
            <person name="Ming R."/>
            <person name="Tang H."/>
            <person name="Guyot R."/>
            <person name="Kramer E.M."/>
            <person name="Hu Y."/>
            <person name="Yi X."/>
            <person name="Qi Y."/>
            <person name="Xu X."/>
            <person name="Gao Z."/>
            <person name="Pan H."/>
            <person name="Jian J."/>
            <person name="Tian Y."/>
            <person name="Yue Z."/>
            <person name="Xu Y."/>
        </authorList>
    </citation>
    <scope>NUCLEOTIDE SEQUENCE [LARGE SCALE GENOMIC DNA]</scope>
    <source>
        <strain evidence="9">cv. Dabenzi</strain>
    </source>
</reference>
<dbReference type="EMBL" id="MTKT01001287">
    <property type="protein sequence ID" value="OWM85011.1"/>
    <property type="molecule type" value="Genomic_DNA"/>
</dbReference>
<dbReference type="GO" id="GO:0016020">
    <property type="term" value="C:membrane"/>
    <property type="evidence" value="ECO:0007669"/>
    <property type="project" value="TreeGrafter"/>
</dbReference>
<keyword evidence="5" id="KW-1133">Transmembrane helix</keyword>
<feature type="transmembrane region" description="Helical" evidence="5">
    <location>
        <begin position="336"/>
        <end position="365"/>
    </location>
</feature>
<evidence type="ECO:0000259" key="7">
    <source>
        <dbReference type="PROSITE" id="PS51292"/>
    </source>
</evidence>
<dbReference type="InterPro" id="IPR001841">
    <property type="entry name" value="Znf_RING"/>
</dbReference>
<keyword evidence="2 4" id="KW-0863">Zinc-finger</keyword>
<dbReference type="InterPro" id="IPR013083">
    <property type="entry name" value="Znf_RING/FYVE/PHD"/>
</dbReference>
<keyword evidence="1" id="KW-0479">Metal-binding</keyword>
<dbReference type="FunFam" id="3.30.40.10:FF:000337">
    <property type="entry name" value="Zinc finger family protein"/>
    <property type="match status" value="1"/>
</dbReference>
<feature type="domain" description="RING-CH-type" evidence="7">
    <location>
        <begin position="55"/>
        <end position="115"/>
    </location>
</feature>
<dbReference type="CDD" id="cd16495">
    <property type="entry name" value="RING_CH-C4HC3_MARCH"/>
    <property type="match status" value="1"/>
</dbReference>
<evidence type="ECO:0000313" key="9">
    <source>
        <dbReference type="Proteomes" id="UP000197138"/>
    </source>
</evidence>
<dbReference type="PANTHER" id="PTHR23012">
    <property type="entry name" value="RING/FYVE/PHD ZINC FINGER DOMAIN-CONTAINING"/>
    <property type="match status" value="1"/>
</dbReference>
<dbReference type="AlphaFoldDB" id="A0A218XKL6"/>
<gene>
    <name evidence="8" type="ORF">CDL15_Pgr027798</name>
</gene>
<evidence type="ECO:0000313" key="8">
    <source>
        <dbReference type="EMBL" id="OWM85011.1"/>
    </source>
</evidence>
<dbReference type="PROSITE" id="PS50089">
    <property type="entry name" value="ZF_RING_2"/>
    <property type="match status" value="1"/>
</dbReference>
<dbReference type="Gene3D" id="3.30.40.10">
    <property type="entry name" value="Zinc/RING finger domain, C3HC4 (zinc finger)"/>
    <property type="match status" value="1"/>
</dbReference>
<keyword evidence="5" id="KW-0472">Membrane</keyword>
<dbReference type="PROSITE" id="PS51292">
    <property type="entry name" value="ZF_RING_CH"/>
    <property type="match status" value="1"/>
</dbReference>
<dbReference type="InterPro" id="IPR011016">
    <property type="entry name" value="Znf_RING-CH"/>
</dbReference>
<organism evidence="8 9">
    <name type="scientific">Punica granatum</name>
    <name type="common">Pomegranate</name>
    <dbReference type="NCBI Taxonomy" id="22663"/>
    <lineage>
        <taxon>Eukaryota</taxon>
        <taxon>Viridiplantae</taxon>
        <taxon>Streptophyta</taxon>
        <taxon>Embryophyta</taxon>
        <taxon>Tracheophyta</taxon>
        <taxon>Spermatophyta</taxon>
        <taxon>Magnoliopsida</taxon>
        <taxon>eudicotyledons</taxon>
        <taxon>Gunneridae</taxon>
        <taxon>Pentapetalae</taxon>
        <taxon>rosids</taxon>
        <taxon>malvids</taxon>
        <taxon>Myrtales</taxon>
        <taxon>Lythraceae</taxon>
        <taxon>Punica</taxon>
    </lineage>
</organism>
<keyword evidence="5" id="KW-0812">Transmembrane</keyword>
<dbReference type="Pfam" id="PF12428">
    <property type="entry name" value="DUF3675"/>
    <property type="match status" value="1"/>
</dbReference>
<name>A0A218XKL6_PUNGR</name>
<protein>
    <submittedName>
        <fullName evidence="8">Uncharacterized protein</fullName>
    </submittedName>
</protein>
<dbReference type="Pfam" id="PF12906">
    <property type="entry name" value="RINGv"/>
    <property type="match status" value="1"/>
</dbReference>